<evidence type="ECO:0000256" key="2">
    <source>
        <dbReference type="SAM" id="Phobius"/>
    </source>
</evidence>
<evidence type="ECO:0000313" key="4">
    <source>
        <dbReference type="EMBL" id="PBK78656.1"/>
    </source>
</evidence>
<gene>
    <name evidence="4" type="ORF">ARMSODRAFT_1078171</name>
</gene>
<organism evidence="4 5">
    <name type="scientific">Armillaria solidipes</name>
    <dbReference type="NCBI Taxonomy" id="1076256"/>
    <lineage>
        <taxon>Eukaryota</taxon>
        <taxon>Fungi</taxon>
        <taxon>Dikarya</taxon>
        <taxon>Basidiomycota</taxon>
        <taxon>Agaricomycotina</taxon>
        <taxon>Agaricomycetes</taxon>
        <taxon>Agaricomycetidae</taxon>
        <taxon>Agaricales</taxon>
        <taxon>Marasmiineae</taxon>
        <taxon>Physalacriaceae</taxon>
        <taxon>Armillaria</taxon>
    </lineage>
</organism>
<sequence length="965" mass="110048">MHNTVKPPNPATSSKAKMAFGMHRAQPIARRGNDTSKYEDRFPEDPIYAETAPNARVWRTHQVESAIHDANMVEEIRDNVDVLLVFAGLFSAVVTTFVVQTSQSLQADYAQASASLLFELLLVQRAIANGSPVDTIPVSSLNLQTAFVPTATDVLTTALVAVLVKQWLHHYVVLPSGTPRDRCFVRQYRYLGFQKWRVEVIVGVLPVLMHLALALFFIGLSLFLHSLRAALSWVVWTGTVLLIVVYMIVTILPMCFPQCPYRTPLCDLAYPPCIYVTSLVQKYYHRLRQLLQQCPYRTPFCDLAYPPYVYVASLVQKHYHRLLQLLQRRRKKKVQSIARRVTRIDDSGNDSESDFESDSGRNHITAKPNSLKQLELEAVEKASLRLSVEALQWLLSASSNPAVQSIVMESIGGLPMGALVEVKDVFRDSPSIVDVQANLLSSLTERRAVDWMPFPIPGISSGMERKFERLLRSAMFSSRVERLWAALDVPDQLDRNEFGATLVTQIPKLCWNIRFLELRKPGVFLHDILSLETPARFPPVVWANLIQSATDSWEPDLFNIDDQFPMLLCSAMISIVGTDIPKQQLFASPLVVDFQQAVGYFPEMAFKYMMCWLSRFDQLPGERLECRMLAASIHLMIHRLPRSAAGPDTTPEVYLLDWMFELTRDCVLIRKNPELIWKILESVIVNTPIFSQDVIDSKYDERSRFVLHCYRRFVWMHNSLPCIHVSSSALQLLVTFITTQWSILITRVTSTRTSNALDFLEYCLQERFRPAYDVFYQQRCLKFLAKQPVSSWSASLLKAYVIGIAATIHRSHNDPEENQTISQAIDCLHEPENLFLVCSTLAMYTQDSVPEVTGKPDIMTALARIRPLDPAWGNCRQRLRELAEDEDCFVGSEGEEPEREERRCNMRVAIKTLDIFFSNIPPQATTSSELPGPPQPQSWLDRVGRLLPWRQPRQQDEQHKLTESV</sequence>
<dbReference type="EMBL" id="KZ293415">
    <property type="protein sequence ID" value="PBK78656.1"/>
    <property type="molecule type" value="Genomic_DNA"/>
</dbReference>
<reference evidence="5" key="1">
    <citation type="journal article" date="2017" name="Nat. Ecol. Evol.">
        <title>Genome expansion and lineage-specific genetic innovations in the forest pathogenic fungi Armillaria.</title>
        <authorList>
            <person name="Sipos G."/>
            <person name="Prasanna A.N."/>
            <person name="Walter M.C."/>
            <person name="O'Connor E."/>
            <person name="Balint B."/>
            <person name="Krizsan K."/>
            <person name="Kiss B."/>
            <person name="Hess J."/>
            <person name="Varga T."/>
            <person name="Slot J."/>
            <person name="Riley R."/>
            <person name="Boka B."/>
            <person name="Rigling D."/>
            <person name="Barry K."/>
            <person name="Lee J."/>
            <person name="Mihaltcheva S."/>
            <person name="LaButti K."/>
            <person name="Lipzen A."/>
            <person name="Waldron R."/>
            <person name="Moloney N.M."/>
            <person name="Sperisen C."/>
            <person name="Kredics L."/>
            <person name="Vagvoelgyi C."/>
            <person name="Patrignani A."/>
            <person name="Fitzpatrick D."/>
            <person name="Nagy I."/>
            <person name="Doyle S."/>
            <person name="Anderson J.B."/>
            <person name="Grigoriev I.V."/>
            <person name="Gueldener U."/>
            <person name="Muensterkoetter M."/>
            <person name="Nagy L.G."/>
        </authorList>
    </citation>
    <scope>NUCLEOTIDE SEQUENCE [LARGE SCALE GENOMIC DNA]</scope>
    <source>
        <strain evidence="5">28-4</strain>
    </source>
</reference>
<feature type="transmembrane region" description="Helical" evidence="2">
    <location>
        <begin position="231"/>
        <end position="254"/>
    </location>
</feature>
<feature type="compositionally biased region" description="Basic and acidic residues" evidence="1">
    <location>
        <begin position="953"/>
        <end position="965"/>
    </location>
</feature>
<evidence type="ECO:0000259" key="3">
    <source>
        <dbReference type="Pfam" id="PF20153"/>
    </source>
</evidence>
<dbReference type="InterPro" id="IPR045338">
    <property type="entry name" value="DUF6535"/>
</dbReference>
<keyword evidence="2" id="KW-0472">Membrane</keyword>
<keyword evidence="2" id="KW-1133">Transmembrane helix</keyword>
<protein>
    <recommendedName>
        <fullName evidence="3">DUF6535 domain-containing protein</fullName>
    </recommendedName>
</protein>
<keyword evidence="2" id="KW-0812">Transmembrane</keyword>
<feature type="region of interest" description="Disordered" evidence="1">
    <location>
        <begin position="921"/>
        <end position="965"/>
    </location>
</feature>
<dbReference type="STRING" id="1076256.A0A2H3CTM5"/>
<keyword evidence="5" id="KW-1185">Reference proteome</keyword>
<name>A0A2H3CTM5_9AGAR</name>
<feature type="region of interest" description="Disordered" evidence="1">
    <location>
        <begin position="345"/>
        <end position="366"/>
    </location>
</feature>
<feature type="domain" description="DUF6535" evidence="3">
    <location>
        <begin position="58"/>
        <end position="225"/>
    </location>
</feature>
<feature type="compositionally biased region" description="Acidic residues" evidence="1">
    <location>
        <begin position="347"/>
        <end position="357"/>
    </location>
</feature>
<feature type="transmembrane region" description="Helical" evidence="2">
    <location>
        <begin position="82"/>
        <end position="99"/>
    </location>
</feature>
<dbReference type="Pfam" id="PF20153">
    <property type="entry name" value="DUF6535"/>
    <property type="match status" value="1"/>
</dbReference>
<evidence type="ECO:0000256" key="1">
    <source>
        <dbReference type="SAM" id="MobiDB-lite"/>
    </source>
</evidence>
<feature type="transmembrane region" description="Helical" evidence="2">
    <location>
        <begin position="200"/>
        <end position="224"/>
    </location>
</feature>
<evidence type="ECO:0000313" key="5">
    <source>
        <dbReference type="Proteomes" id="UP000218334"/>
    </source>
</evidence>
<proteinExistence type="predicted"/>
<dbReference type="Proteomes" id="UP000218334">
    <property type="component" value="Unassembled WGS sequence"/>
</dbReference>
<accession>A0A2H3CTM5</accession>
<dbReference type="AlphaFoldDB" id="A0A2H3CTM5"/>